<dbReference type="EMBL" id="FONV01000017">
    <property type="protein sequence ID" value="SFF67939.1"/>
    <property type="molecule type" value="Genomic_DNA"/>
</dbReference>
<gene>
    <name evidence="3" type="ORF">SAMN05421541_117157</name>
</gene>
<evidence type="ECO:0000313" key="4">
    <source>
        <dbReference type="Proteomes" id="UP000199645"/>
    </source>
</evidence>
<accession>A0A1I2KNN9</accession>
<protein>
    <submittedName>
        <fullName evidence="3">Helix-turn-helix domain-containing protein</fullName>
    </submittedName>
</protein>
<dbReference type="Proteomes" id="UP000199645">
    <property type="component" value="Unassembled WGS sequence"/>
</dbReference>
<name>A0A1I2KNN9_9ACTN</name>
<dbReference type="Gene3D" id="1.10.260.40">
    <property type="entry name" value="lambda repressor-like DNA-binding domains"/>
    <property type="match status" value="1"/>
</dbReference>
<evidence type="ECO:0000313" key="3">
    <source>
        <dbReference type="EMBL" id="SFF67939.1"/>
    </source>
</evidence>
<dbReference type="CDD" id="cd00093">
    <property type="entry name" value="HTH_XRE"/>
    <property type="match status" value="1"/>
</dbReference>
<feature type="compositionally biased region" description="Basic and acidic residues" evidence="1">
    <location>
        <begin position="147"/>
        <end position="159"/>
    </location>
</feature>
<dbReference type="STRING" id="35752.SAMN05421541_117157"/>
<dbReference type="InterPro" id="IPR010982">
    <property type="entry name" value="Lambda_DNA-bd_dom_sf"/>
</dbReference>
<sequence>MTLYAHRSAVSLDGMGYRWSTMDLYATLPQFRGETSLRSEIPGSLWNRPEMVTALRSRAMGRVLQLVRQHAGLSQTAIGSLIGMSQGKVSGIMAGSQHVTTLEVYERIADGLQLPDSARTTLGLAPRHIPAGDGSASRSPGTLRPARSVERDRRPEEDNAVRRREFVGLTGAGLFGAILASADVAPVPATGSTLNDLATVLTEHPIAPAGPTDLNRLSATVGTAKRDYQACKYGDVLTMLPPLLRSLRAASVAVNDTHRREAHALSAEAYHVAASILIKHGDKGLAWLAADRSVHAAEQTEIPLMIGSSARIITHALMDGGHHRAAATNASTAAQRMNAALTQPTDDDLSVYGSLLLRGAIAAAHDGNRHTTTELLDEAEQAGHRLGHEGNHMWTAFGPNNVLCHRVNAAIRLGDAGTAIDYARRVDLDALPINERKAALLLDATRAFLMWSKHEQALHMIRAAEQIAPEEITRRPNTRRLVGDLVATAPISIRREAREFADSLGIAA</sequence>
<dbReference type="InterPro" id="IPR001387">
    <property type="entry name" value="Cro/C1-type_HTH"/>
</dbReference>
<feature type="region of interest" description="Disordered" evidence="1">
    <location>
        <begin position="124"/>
        <end position="159"/>
    </location>
</feature>
<evidence type="ECO:0000256" key="1">
    <source>
        <dbReference type="SAM" id="MobiDB-lite"/>
    </source>
</evidence>
<organism evidence="3 4">
    <name type="scientific">Actinoplanes philippinensis</name>
    <dbReference type="NCBI Taxonomy" id="35752"/>
    <lineage>
        <taxon>Bacteria</taxon>
        <taxon>Bacillati</taxon>
        <taxon>Actinomycetota</taxon>
        <taxon>Actinomycetes</taxon>
        <taxon>Micromonosporales</taxon>
        <taxon>Micromonosporaceae</taxon>
        <taxon>Actinoplanes</taxon>
    </lineage>
</organism>
<dbReference type="GO" id="GO:0003677">
    <property type="term" value="F:DNA binding"/>
    <property type="evidence" value="ECO:0007669"/>
    <property type="project" value="InterPro"/>
</dbReference>
<reference evidence="3 4" key="1">
    <citation type="submission" date="2016-10" db="EMBL/GenBank/DDBJ databases">
        <authorList>
            <person name="de Groot N.N."/>
        </authorList>
    </citation>
    <scope>NUCLEOTIDE SEQUENCE [LARGE SCALE GENOMIC DNA]</scope>
    <source>
        <strain evidence="3 4">DSM 43019</strain>
    </source>
</reference>
<dbReference type="PROSITE" id="PS50943">
    <property type="entry name" value="HTH_CROC1"/>
    <property type="match status" value="1"/>
</dbReference>
<keyword evidence="4" id="KW-1185">Reference proteome</keyword>
<dbReference type="SUPFAM" id="SSF47413">
    <property type="entry name" value="lambda repressor-like DNA-binding domains"/>
    <property type="match status" value="1"/>
</dbReference>
<feature type="domain" description="HTH cro/C1-type" evidence="2">
    <location>
        <begin position="64"/>
        <end position="118"/>
    </location>
</feature>
<evidence type="ECO:0000259" key="2">
    <source>
        <dbReference type="PROSITE" id="PS50943"/>
    </source>
</evidence>
<dbReference type="Pfam" id="PF13560">
    <property type="entry name" value="HTH_31"/>
    <property type="match status" value="1"/>
</dbReference>
<proteinExistence type="predicted"/>
<dbReference type="AlphaFoldDB" id="A0A1I2KNN9"/>